<comment type="caution">
    <text evidence="2">The sequence shown here is derived from an EMBL/GenBank/DDBJ whole genome shotgun (WGS) entry which is preliminary data.</text>
</comment>
<dbReference type="RefSeq" id="WP_337674603.1">
    <property type="nucleotide sequence ID" value="NZ_JAVSGH010000013.1"/>
</dbReference>
<evidence type="ECO:0000313" key="2">
    <source>
        <dbReference type="EMBL" id="MDT3725796.1"/>
    </source>
</evidence>
<organism evidence="2 3">
    <name type="scientific">Streptomyces althioticus subsp. attaecolombicae</name>
    <dbReference type="NCBI Taxonomy" id="3075534"/>
    <lineage>
        <taxon>Bacteria</taxon>
        <taxon>Bacillati</taxon>
        <taxon>Actinomycetota</taxon>
        <taxon>Actinomycetes</taxon>
        <taxon>Kitasatosporales</taxon>
        <taxon>Streptomycetaceae</taxon>
        <taxon>Streptomyces</taxon>
        <taxon>Streptomyces althioticus group</taxon>
    </lineage>
</organism>
<evidence type="ECO:0000259" key="1">
    <source>
        <dbReference type="Pfam" id="PF01814"/>
    </source>
</evidence>
<dbReference type="Proteomes" id="UP001181313">
    <property type="component" value="Unassembled WGS sequence"/>
</dbReference>
<dbReference type="EMBL" id="JAVSGH010000013">
    <property type="protein sequence ID" value="MDT3725796.1"/>
    <property type="molecule type" value="Genomic_DNA"/>
</dbReference>
<gene>
    <name evidence="2" type="ORF">ROS62_13230</name>
</gene>
<protein>
    <submittedName>
        <fullName evidence="2">Hemerythrin domain-containing protein</fullName>
    </submittedName>
</protein>
<evidence type="ECO:0000313" key="3">
    <source>
        <dbReference type="Proteomes" id="UP001181313"/>
    </source>
</evidence>
<dbReference type="PANTHER" id="PTHR35585">
    <property type="entry name" value="HHE DOMAIN PROTEIN (AFU_ORTHOLOGUE AFUA_4G00730)"/>
    <property type="match status" value="1"/>
</dbReference>
<dbReference type="Pfam" id="PF01814">
    <property type="entry name" value="Hemerythrin"/>
    <property type="match status" value="1"/>
</dbReference>
<proteinExistence type="predicted"/>
<dbReference type="InterPro" id="IPR012312">
    <property type="entry name" value="Hemerythrin-like"/>
</dbReference>
<dbReference type="PANTHER" id="PTHR35585:SF1">
    <property type="entry name" value="HHE DOMAIN PROTEIN (AFU_ORTHOLOGUE AFUA_4G00730)"/>
    <property type="match status" value="1"/>
</dbReference>
<sequence>MTAPAVSISERDADALGGDDSILMRQRRDHARLDAMMNRWLSEDLPPGELDALWLDIVQLVFSHAFAEETVLWPLLRRVSPDGEELTRQVEEEHQAINDLVARIESSPDDPRRAEWIREAFALIRQDIRDEEDELLPRLRTAFDDRKLRRVGAAWEAVRATAPTRPHPGVPRRPPGNALRGVPLSAFDRLRDLAPGSGPAARRASLAAAGAVAAGGAVVLAVRAVRRHVAEARTGAAEGPAATLSGRLDRVGWTVWVRRMIVLPIGERWAR</sequence>
<reference evidence="2" key="1">
    <citation type="submission" date="2024-05" db="EMBL/GenBank/DDBJ databases">
        <title>30 novel species of actinomycetes from the DSMZ collection.</title>
        <authorList>
            <person name="Nouioui I."/>
        </authorList>
    </citation>
    <scope>NUCLEOTIDE SEQUENCE</scope>
    <source>
        <strain evidence="2">DSM 41972</strain>
    </source>
</reference>
<keyword evidence="3" id="KW-1185">Reference proteome</keyword>
<name>A0ABU3HYL6_9ACTN</name>
<feature type="domain" description="Hemerythrin-like" evidence="1">
    <location>
        <begin position="27"/>
        <end position="139"/>
    </location>
</feature>
<dbReference type="Gene3D" id="1.20.120.520">
    <property type="entry name" value="nmb1532 protein domain like"/>
    <property type="match status" value="1"/>
</dbReference>
<accession>A0ABU3HYL6</accession>